<keyword evidence="6" id="KW-0472">Membrane</keyword>
<comment type="subcellular location">
    <subcellularLocation>
        <location evidence="1">Membrane</location>
        <topology evidence="1">Multi-pass membrane protein</topology>
    </subcellularLocation>
</comment>
<evidence type="ECO:0000256" key="7">
    <source>
        <dbReference type="ARBA" id="ARBA00023177"/>
    </source>
</evidence>
<keyword evidence="10" id="KW-1185">Reference proteome</keyword>
<dbReference type="PANTHER" id="PTHR43029:SF10">
    <property type="entry name" value="AMMONIUM TRANSPORTER MEP2"/>
    <property type="match status" value="1"/>
</dbReference>
<keyword evidence="7" id="KW-0924">Ammonia transport</keyword>
<dbReference type="InterPro" id="IPR024041">
    <property type="entry name" value="NH4_transpt_AmtB-like_dom"/>
</dbReference>
<dbReference type="OrthoDB" id="534912at2759"/>
<evidence type="ECO:0000313" key="10">
    <source>
        <dbReference type="Proteomes" id="UP000673691"/>
    </source>
</evidence>
<dbReference type="SUPFAM" id="SSF111352">
    <property type="entry name" value="Ammonium transporter"/>
    <property type="match status" value="1"/>
</dbReference>
<gene>
    <name evidence="9" type="ORF">BJ554DRAFT_5142</name>
</gene>
<dbReference type="Proteomes" id="UP000673691">
    <property type="component" value="Unassembled WGS sequence"/>
</dbReference>
<dbReference type="GO" id="GO:0005886">
    <property type="term" value="C:plasma membrane"/>
    <property type="evidence" value="ECO:0007669"/>
    <property type="project" value="TreeGrafter"/>
</dbReference>
<proteinExistence type="inferred from homology"/>
<dbReference type="AlphaFoldDB" id="A0A8H8DL94"/>
<evidence type="ECO:0000256" key="2">
    <source>
        <dbReference type="ARBA" id="ARBA00005887"/>
    </source>
</evidence>
<comment type="similarity">
    <text evidence="2">Belongs to the ammonia transporter channel (TC 1.A.11.2) family.</text>
</comment>
<organism evidence="9 10">
    <name type="scientific">Olpidium bornovanus</name>
    <dbReference type="NCBI Taxonomy" id="278681"/>
    <lineage>
        <taxon>Eukaryota</taxon>
        <taxon>Fungi</taxon>
        <taxon>Fungi incertae sedis</taxon>
        <taxon>Olpidiomycota</taxon>
        <taxon>Olpidiomycotina</taxon>
        <taxon>Olpidiomycetes</taxon>
        <taxon>Olpidiales</taxon>
        <taxon>Olpidiaceae</taxon>
        <taxon>Olpidium</taxon>
    </lineage>
</organism>
<evidence type="ECO:0000256" key="4">
    <source>
        <dbReference type="ARBA" id="ARBA00022692"/>
    </source>
</evidence>
<feature type="domain" description="Ammonium transporter AmtB-like" evidence="8">
    <location>
        <begin position="1"/>
        <end position="91"/>
    </location>
</feature>
<keyword evidence="5" id="KW-1133">Transmembrane helix</keyword>
<evidence type="ECO:0000259" key="8">
    <source>
        <dbReference type="Pfam" id="PF00909"/>
    </source>
</evidence>
<name>A0A8H8DL94_9FUNG</name>
<dbReference type="InterPro" id="IPR029020">
    <property type="entry name" value="Ammonium/urea_transptr"/>
</dbReference>
<keyword evidence="3" id="KW-0813">Transport</keyword>
<dbReference type="GO" id="GO:0008519">
    <property type="term" value="F:ammonium channel activity"/>
    <property type="evidence" value="ECO:0007669"/>
    <property type="project" value="InterPro"/>
</dbReference>
<reference evidence="9 10" key="1">
    <citation type="journal article" name="Sci. Rep.">
        <title>Genome-scale phylogenetic analyses confirm Olpidium as the closest living zoosporic fungus to the non-flagellated, terrestrial fungi.</title>
        <authorList>
            <person name="Chang Y."/>
            <person name="Rochon D."/>
            <person name="Sekimoto S."/>
            <person name="Wang Y."/>
            <person name="Chovatia M."/>
            <person name="Sandor L."/>
            <person name="Salamov A."/>
            <person name="Grigoriev I.V."/>
            <person name="Stajich J.E."/>
            <person name="Spatafora J.W."/>
        </authorList>
    </citation>
    <scope>NUCLEOTIDE SEQUENCE [LARGE SCALE GENOMIC DNA]</scope>
    <source>
        <strain evidence="9">S191</strain>
    </source>
</reference>
<dbReference type="EMBL" id="JAEFCI010002134">
    <property type="protein sequence ID" value="KAG5462440.1"/>
    <property type="molecule type" value="Genomic_DNA"/>
</dbReference>
<accession>A0A8H8DL94</accession>
<evidence type="ECO:0000256" key="6">
    <source>
        <dbReference type="ARBA" id="ARBA00023136"/>
    </source>
</evidence>
<dbReference type="InterPro" id="IPR001905">
    <property type="entry name" value="Ammonium_transpt"/>
</dbReference>
<evidence type="ECO:0000256" key="3">
    <source>
        <dbReference type="ARBA" id="ARBA00022448"/>
    </source>
</evidence>
<sequence length="157" mass="16449">GGIVGNILTGVFAQRSVAALNGSEIAGGWLDGNWIQVVYQLLDSAAGFASSFVVTYAILFAMNKVPGLRLRATAEDEELGMDAACIGELAYWHALNDASKAAAAEIARNSFGNAVLSAAANPASPTFQPVRFRDVAGQAATTSDSTIREKLELEEKV</sequence>
<dbReference type="Pfam" id="PF00909">
    <property type="entry name" value="Ammonium_transp"/>
    <property type="match status" value="1"/>
</dbReference>
<feature type="non-terminal residue" evidence="9">
    <location>
        <position position="1"/>
    </location>
</feature>
<evidence type="ECO:0000313" key="9">
    <source>
        <dbReference type="EMBL" id="KAG5462440.1"/>
    </source>
</evidence>
<protein>
    <submittedName>
        <fullName evidence="9">Ammonium transporter family-domain-containing protein</fullName>
    </submittedName>
</protein>
<comment type="caution">
    <text evidence="9">The sequence shown here is derived from an EMBL/GenBank/DDBJ whole genome shotgun (WGS) entry which is preliminary data.</text>
</comment>
<keyword evidence="4" id="KW-0812">Transmembrane</keyword>
<evidence type="ECO:0000256" key="1">
    <source>
        <dbReference type="ARBA" id="ARBA00004141"/>
    </source>
</evidence>
<evidence type="ECO:0000256" key="5">
    <source>
        <dbReference type="ARBA" id="ARBA00022989"/>
    </source>
</evidence>
<dbReference type="Gene3D" id="1.10.3430.10">
    <property type="entry name" value="Ammonium transporter AmtB like domains"/>
    <property type="match status" value="1"/>
</dbReference>
<dbReference type="PANTHER" id="PTHR43029">
    <property type="entry name" value="AMMONIUM TRANSPORTER MEP2"/>
    <property type="match status" value="1"/>
</dbReference>